<organism evidence="16 17">
    <name type="scientific">Symbiodinium necroappetens</name>
    <dbReference type="NCBI Taxonomy" id="1628268"/>
    <lineage>
        <taxon>Eukaryota</taxon>
        <taxon>Sar</taxon>
        <taxon>Alveolata</taxon>
        <taxon>Dinophyceae</taxon>
        <taxon>Suessiales</taxon>
        <taxon>Symbiodiniaceae</taxon>
        <taxon>Symbiodinium</taxon>
    </lineage>
</organism>
<keyword evidence="4" id="KW-0156">Chromatin regulator</keyword>
<evidence type="ECO:0000256" key="1">
    <source>
        <dbReference type="ARBA" id="ARBA00001954"/>
    </source>
</evidence>
<keyword evidence="8" id="KW-0805">Transcription regulation</keyword>
<dbReference type="Pfam" id="PF12796">
    <property type="entry name" value="Ank_2"/>
    <property type="match status" value="1"/>
</dbReference>
<dbReference type="SMART" id="SM00558">
    <property type="entry name" value="JmjC"/>
    <property type="match status" value="1"/>
</dbReference>
<dbReference type="PANTHER" id="PTHR12480:SF32">
    <property type="entry name" value="BIFUNCTIONAL ARGININE DEMETHYLASE AND LYSYL-HYDROXYLASE JMJD6"/>
    <property type="match status" value="1"/>
</dbReference>
<keyword evidence="5" id="KW-0223">Dioxygenase</keyword>
<evidence type="ECO:0000256" key="13">
    <source>
        <dbReference type="PROSITE-ProRule" id="PRU00339"/>
    </source>
</evidence>
<dbReference type="GO" id="GO:0046872">
    <property type="term" value="F:metal ion binding"/>
    <property type="evidence" value="ECO:0007669"/>
    <property type="project" value="UniProtKB-KW"/>
</dbReference>
<keyword evidence="9" id="KW-0804">Transcription</keyword>
<keyword evidence="12" id="KW-0040">ANK repeat</keyword>
<keyword evidence="7" id="KW-0408">Iron</keyword>
<dbReference type="InterPro" id="IPR036770">
    <property type="entry name" value="Ankyrin_rpt-contain_sf"/>
</dbReference>
<comment type="similarity">
    <text evidence="11">Belongs to the JMJD6 family.</text>
</comment>
<feature type="non-terminal residue" evidence="16">
    <location>
        <position position="1276"/>
    </location>
</feature>
<dbReference type="Gene3D" id="1.25.40.10">
    <property type="entry name" value="Tetratricopeptide repeat domain"/>
    <property type="match status" value="1"/>
</dbReference>
<keyword evidence="3" id="KW-0479">Metal-binding</keyword>
<proteinExistence type="inferred from homology"/>
<evidence type="ECO:0000256" key="4">
    <source>
        <dbReference type="ARBA" id="ARBA00022853"/>
    </source>
</evidence>
<dbReference type="PROSITE" id="PS50088">
    <property type="entry name" value="ANK_REPEAT"/>
    <property type="match status" value="1"/>
</dbReference>
<feature type="repeat" description="ANK" evidence="12">
    <location>
        <begin position="227"/>
        <end position="259"/>
    </location>
</feature>
<feature type="region of interest" description="Disordered" evidence="14">
    <location>
        <begin position="1244"/>
        <end position="1276"/>
    </location>
</feature>
<feature type="compositionally biased region" description="Basic and acidic residues" evidence="14">
    <location>
        <begin position="802"/>
        <end position="821"/>
    </location>
</feature>
<feature type="region of interest" description="Disordered" evidence="14">
    <location>
        <begin position="796"/>
        <end position="830"/>
    </location>
</feature>
<evidence type="ECO:0000256" key="5">
    <source>
        <dbReference type="ARBA" id="ARBA00022964"/>
    </source>
</evidence>
<dbReference type="InterPro" id="IPR002110">
    <property type="entry name" value="Ankyrin_rpt"/>
</dbReference>
<comment type="subcellular location">
    <subcellularLocation>
        <location evidence="2">Nucleus</location>
    </subcellularLocation>
</comment>
<evidence type="ECO:0000256" key="12">
    <source>
        <dbReference type="PROSITE-ProRule" id="PRU00023"/>
    </source>
</evidence>
<evidence type="ECO:0000313" key="16">
    <source>
        <dbReference type="EMBL" id="CAE7895306.1"/>
    </source>
</evidence>
<name>A0A813B827_9DINO</name>
<dbReference type="SUPFAM" id="SSF51197">
    <property type="entry name" value="Clavaminate synthase-like"/>
    <property type="match status" value="1"/>
</dbReference>
<evidence type="ECO:0000256" key="2">
    <source>
        <dbReference type="ARBA" id="ARBA00004123"/>
    </source>
</evidence>
<dbReference type="GO" id="GO:0106140">
    <property type="term" value="F:P-TEFb complex binding"/>
    <property type="evidence" value="ECO:0007669"/>
    <property type="project" value="TreeGrafter"/>
</dbReference>
<dbReference type="Gene3D" id="2.60.120.650">
    <property type="entry name" value="Cupin"/>
    <property type="match status" value="1"/>
</dbReference>
<accession>A0A813B827</accession>
<dbReference type="SUPFAM" id="SSF48403">
    <property type="entry name" value="Ankyrin repeat"/>
    <property type="match status" value="1"/>
</dbReference>
<protein>
    <submittedName>
        <fullName evidence="16">Jmjd6-b protein</fullName>
    </submittedName>
</protein>
<evidence type="ECO:0000256" key="7">
    <source>
        <dbReference type="ARBA" id="ARBA00023004"/>
    </source>
</evidence>
<sequence length="1276" mass="143896">MPAAAACLPTWKARVVHTFVEFVEEKEGKPGRRSVSVPPRVCRHHAETELAEEKLPEVQLPKAPFGADSEVYYPFQEYTVDEWLDWICSCKRTTIECEEPDISGSTALMVAARNRKVRIVKAIINWTVTPEREEMLEEAEKADAKFNILKNLELLRVVGANDRMSVIQLVQVGDGMGTGLADIHFRDAQGRQCAHVAIMCIGEEEEACAMLRLIASLKGEVNGQDFAGLTPLHLAARLGRHEAAKALLALKAHPGLIDKQGRTPLMVAASAGLNDTRDPPPIAAMVCDANDVLHRGSRLAEQGLFVEALAAFRDLDPPAVSTPELLEAIAQCELMLDTASSAHRAVEAARNAVALAPGATLTLPEAKQTLARALMSAFRVPEAIETYQQVLTLRPGDAEASEELSEATAALKAHERRLATLPGTEEDWAARRRRLLEQVRAQRRPNWKEADWKVHSFARLDLGAIYGRCMDNIARVDVQDEKYKDFGREYQSRSVPALINGAMHRWPAMGRWSMENFSADFGHQKIICDHRFGIRMRFNDFRDYMAEQEDDTPLYLFDHAFGEYPSTKSLLSEYEVPEAFQSDLLAELGTLRPPFRWLLLGPRRSGSTLHKDPLGTSAWNALVFGKKLWVLFPPSTPPELLRPEADTDFSEESASCWFLHWWKSARARAWPERFTPIEFLQQPGEVVFVPARWWHAVLNLEDSLAVTQNFCNEWNVGNVWRCTSATHPVLARHLRQSLKCHRPDLCESLMAKQPQMDGDDPKVSYVFDRSSRQVALDKQEEPMSSDDEYLTWMANGPKRRRYSGEEDPKRPKKSHAEKAAEEEADRNQLPFGSSELEKVKARADVLCSLGFDDQYIYSVDGKVNQGDRLQLFRQILLPAGDRMHGIEALMMKDEDRGKLRPVDRRCRNLWDKLIAPLLTLSILGRLENRQPDLLKYLLHCLLGQRGMVYGVLASATPSKRTGTLPTWETIAKVITESDTLESRVEALRSLGFRGPKPRKSCWSGSVWVRDEYPRNPDSAPWEGFQYVDREDADVLGQGPPGMKHEAFRMNRMWCLERSEQFDEKEQDWESGFNKRADAFIWEESPGFKWSGGAEKPITPSIYDKIQLSNRLFINEALAERVLMADRVKLVGEKLLCPLLIFSAESLKKPSIGAWIIGSDLEELEQAEKLALKRDLLRYVAAQISSSAEALSQTATGKKIRVGLAEAASSKEGPAWQVPFQKVFDETKEKLALALMQKAPEELETLTEEAEELRWEPGPEVRRGRLGLEANEAPEDQ</sequence>
<dbReference type="GO" id="GO:0005634">
    <property type="term" value="C:nucleus"/>
    <property type="evidence" value="ECO:0007669"/>
    <property type="project" value="UniProtKB-SubCell"/>
</dbReference>
<feature type="domain" description="JmjC" evidence="15">
    <location>
        <begin position="565"/>
        <end position="727"/>
    </location>
</feature>
<evidence type="ECO:0000313" key="17">
    <source>
        <dbReference type="Proteomes" id="UP000601435"/>
    </source>
</evidence>
<evidence type="ECO:0000256" key="10">
    <source>
        <dbReference type="ARBA" id="ARBA00023242"/>
    </source>
</evidence>
<dbReference type="InterPro" id="IPR050910">
    <property type="entry name" value="JMJD6_ArgDemeth/LysHydrox"/>
</dbReference>
<evidence type="ECO:0000256" key="6">
    <source>
        <dbReference type="ARBA" id="ARBA00023002"/>
    </source>
</evidence>
<dbReference type="PROSITE" id="PS50005">
    <property type="entry name" value="TPR"/>
    <property type="match status" value="1"/>
</dbReference>
<dbReference type="Gene3D" id="1.25.40.20">
    <property type="entry name" value="Ankyrin repeat-containing domain"/>
    <property type="match status" value="1"/>
</dbReference>
<dbReference type="InterPro" id="IPR019734">
    <property type="entry name" value="TPR_rpt"/>
</dbReference>
<dbReference type="PANTHER" id="PTHR12480">
    <property type="entry name" value="ARGININE DEMETHYLASE AND LYSYL-HYDROXYLASE JMJD"/>
    <property type="match status" value="1"/>
</dbReference>
<dbReference type="GO" id="GO:0033749">
    <property type="term" value="F:histone H4R3 demethylase activity"/>
    <property type="evidence" value="ECO:0007669"/>
    <property type="project" value="TreeGrafter"/>
</dbReference>
<dbReference type="Pfam" id="PF13621">
    <property type="entry name" value="Cupin_8"/>
    <property type="match status" value="1"/>
</dbReference>
<dbReference type="GO" id="GO:0005737">
    <property type="term" value="C:cytoplasm"/>
    <property type="evidence" value="ECO:0007669"/>
    <property type="project" value="TreeGrafter"/>
</dbReference>
<dbReference type="InterPro" id="IPR011990">
    <property type="entry name" value="TPR-like_helical_dom_sf"/>
</dbReference>
<dbReference type="SUPFAM" id="SSF48452">
    <property type="entry name" value="TPR-like"/>
    <property type="match status" value="1"/>
</dbReference>
<evidence type="ECO:0000256" key="14">
    <source>
        <dbReference type="SAM" id="MobiDB-lite"/>
    </source>
</evidence>
<dbReference type="OrthoDB" id="424465at2759"/>
<keyword evidence="10" id="KW-0539">Nucleus</keyword>
<feature type="repeat" description="TPR" evidence="13">
    <location>
        <begin position="364"/>
        <end position="397"/>
    </location>
</feature>
<evidence type="ECO:0000256" key="11">
    <source>
        <dbReference type="ARBA" id="ARBA00038068"/>
    </source>
</evidence>
<comment type="caution">
    <text evidence="16">The sequence shown here is derived from an EMBL/GenBank/DDBJ whole genome shotgun (WGS) entry which is preliminary data.</text>
</comment>
<gene>
    <name evidence="16" type="primary">jmjd6-b</name>
    <name evidence="16" type="ORF">SNEC2469_LOCUS29946</name>
</gene>
<dbReference type="EMBL" id="CAJNJA010068585">
    <property type="protein sequence ID" value="CAE7895306.1"/>
    <property type="molecule type" value="Genomic_DNA"/>
</dbReference>
<evidence type="ECO:0000256" key="3">
    <source>
        <dbReference type="ARBA" id="ARBA00022723"/>
    </source>
</evidence>
<keyword evidence="6" id="KW-0560">Oxidoreductase</keyword>
<evidence type="ECO:0000256" key="8">
    <source>
        <dbReference type="ARBA" id="ARBA00023015"/>
    </source>
</evidence>
<dbReference type="SMART" id="SM00248">
    <property type="entry name" value="ANK"/>
    <property type="match status" value="4"/>
</dbReference>
<evidence type="ECO:0000256" key="9">
    <source>
        <dbReference type="ARBA" id="ARBA00023163"/>
    </source>
</evidence>
<dbReference type="Proteomes" id="UP000601435">
    <property type="component" value="Unassembled WGS sequence"/>
</dbReference>
<comment type="cofactor">
    <cofactor evidence="1">
        <name>Fe(2+)</name>
        <dbReference type="ChEBI" id="CHEBI:29033"/>
    </cofactor>
</comment>
<dbReference type="AlphaFoldDB" id="A0A813B827"/>
<dbReference type="InterPro" id="IPR041667">
    <property type="entry name" value="Cupin_8"/>
</dbReference>
<feature type="compositionally biased region" description="Basic and acidic residues" evidence="14">
    <location>
        <begin position="1251"/>
        <end position="1262"/>
    </location>
</feature>
<dbReference type="PROSITE" id="PS50297">
    <property type="entry name" value="ANK_REP_REGION"/>
    <property type="match status" value="1"/>
</dbReference>
<keyword evidence="13" id="KW-0802">TPR repeat</keyword>
<evidence type="ECO:0000259" key="15">
    <source>
        <dbReference type="PROSITE" id="PS51184"/>
    </source>
</evidence>
<keyword evidence="17" id="KW-1185">Reference proteome</keyword>
<dbReference type="PROSITE" id="PS51184">
    <property type="entry name" value="JMJC"/>
    <property type="match status" value="1"/>
</dbReference>
<dbReference type="InterPro" id="IPR003347">
    <property type="entry name" value="JmjC_dom"/>
</dbReference>
<reference evidence="16" key="1">
    <citation type="submission" date="2021-02" db="EMBL/GenBank/DDBJ databases">
        <authorList>
            <person name="Dougan E. K."/>
            <person name="Rhodes N."/>
            <person name="Thang M."/>
            <person name="Chan C."/>
        </authorList>
    </citation>
    <scope>NUCLEOTIDE SEQUENCE</scope>
</reference>